<protein>
    <submittedName>
        <fullName evidence="2">Uncharacterized protein</fullName>
    </submittedName>
</protein>
<evidence type="ECO:0000313" key="3">
    <source>
        <dbReference type="Proteomes" id="UP001595075"/>
    </source>
</evidence>
<comment type="caution">
    <text evidence="2">The sequence shown here is derived from an EMBL/GenBank/DDBJ whole genome shotgun (WGS) entry which is preliminary data.</text>
</comment>
<feature type="compositionally biased region" description="Basic and acidic residues" evidence="1">
    <location>
        <begin position="377"/>
        <end position="391"/>
    </location>
</feature>
<evidence type="ECO:0000256" key="1">
    <source>
        <dbReference type="SAM" id="MobiDB-lite"/>
    </source>
</evidence>
<feature type="compositionally biased region" description="Basic residues" evidence="1">
    <location>
        <begin position="23"/>
        <end position="37"/>
    </location>
</feature>
<dbReference type="EMBL" id="JAZHXI010000010">
    <property type="protein sequence ID" value="KAL2066818.1"/>
    <property type="molecule type" value="Genomic_DNA"/>
</dbReference>
<name>A0ABR4CCE9_9HELO</name>
<feature type="compositionally biased region" description="Polar residues" evidence="1">
    <location>
        <begin position="329"/>
        <end position="359"/>
    </location>
</feature>
<reference evidence="2 3" key="1">
    <citation type="journal article" date="2024" name="Commun. Biol.">
        <title>Comparative genomic analysis of thermophilic fungi reveals convergent evolutionary adaptations and gene losses.</title>
        <authorList>
            <person name="Steindorff A.S."/>
            <person name="Aguilar-Pontes M.V."/>
            <person name="Robinson A.J."/>
            <person name="Andreopoulos B."/>
            <person name="LaButti K."/>
            <person name="Kuo A."/>
            <person name="Mondo S."/>
            <person name="Riley R."/>
            <person name="Otillar R."/>
            <person name="Haridas S."/>
            <person name="Lipzen A."/>
            <person name="Grimwood J."/>
            <person name="Schmutz J."/>
            <person name="Clum A."/>
            <person name="Reid I.D."/>
            <person name="Moisan M.C."/>
            <person name="Butler G."/>
            <person name="Nguyen T.T.M."/>
            <person name="Dewar K."/>
            <person name="Conant G."/>
            <person name="Drula E."/>
            <person name="Henrissat B."/>
            <person name="Hansel C."/>
            <person name="Singer S."/>
            <person name="Hutchinson M.I."/>
            <person name="de Vries R.P."/>
            <person name="Natvig D.O."/>
            <person name="Powell A.J."/>
            <person name="Tsang A."/>
            <person name="Grigoriev I.V."/>
        </authorList>
    </citation>
    <scope>NUCLEOTIDE SEQUENCE [LARGE SCALE GENOMIC DNA]</scope>
    <source>
        <strain evidence="2 3">CBS 494.80</strain>
    </source>
</reference>
<feature type="compositionally biased region" description="Basic and acidic residues" evidence="1">
    <location>
        <begin position="412"/>
        <end position="422"/>
    </location>
</feature>
<keyword evidence="3" id="KW-1185">Reference proteome</keyword>
<feature type="region of interest" description="Disordered" evidence="1">
    <location>
        <begin position="226"/>
        <end position="499"/>
    </location>
</feature>
<feature type="region of interest" description="Disordered" evidence="1">
    <location>
        <begin position="185"/>
        <end position="209"/>
    </location>
</feature>
<dbReference type="Proteomes" id="UP001595075">
    <property type="component" value="Unassembled WGS sequence"/>
</dbReference>
<feature type="compositionally biased region" description="Basic and acidic residues" evidence="1">
    <location>
        <begin position="460"/>
        <end position="469"/>
    </location>
</feature>
<proteinExistence type="predicted"/>
<accession>A0ABR4CCE9</accession>
<feature type="compositionally biased region" description="Basic and acidic residues" evidence="1">
    <location>
        <begin position="235"/>
        <end position="247"/>
    </location>
</feature>
<gene>
    <name evidence="2" type="ORF">VTL71DRAFT_1242</name>
</gene>
<sequence length="499" mass="54868">MAPLSAEPSPPITPHMNPSTTHAHPHPRPAQRLRQNQRQRYDIQHPPNVQHPPRHWPRGPRDYYHMNHPYAVNNPHTMANPFTIQQQPQPQLYTGNGIMAGHPGYEMAGPGQPFGGMRAYPGYPGYEMPGPNQPYGMMGGGHGHPVYPIPGSGLPYGVNGMSPAVLQNGFVPPNYPIQPFGPMTGQGPQAYAMPSPQGPPMPGNGFNHQDVMKAEASDQQMVQYNANQRRAHGRSSSEDVGSQREEPSQEMGTDGETAVESPTMVSSAIGTPDTRQEPTPAISDPKPKKKRRNKHTRSQQEPTTPDLQFYGMPSTNSGLGHDHGPNQWLPFQNESSSANQWLTSQNEPSSSAQPQQSHTRFPRNLNAPITKHLTASHRREASRLASLHDQDPDQIFKSPEVENLQRNQRRFQRPDQSDDVHDAFMGPLRIPSPVLPRPEKATGADDGTQNGGPGGTGEAQLKEGRRSVSESHAIPMPFVKKAEKVSHAIPIRRPSQSMG</sequence>
<feature type="compositionally biased region" description="Basic residues" evidence="1">
    <location>
        <begin position="287"/>
        <end position="297"/>
    </location>
</feature>
<feature type="region of interest" description="Disordered" evidence="1">
    <location>
        <begin position="1"/>
        <end position="39"/>
    </location>
</feature>
<organism evidence="2 3">
    <name type="scientific">Oculimacula yallundae</name>
    <dbReference type="NCBI Taxonomy" id="86028"/>
    <lineage>
        <taxon>Eukaryota</taxon>
        <taxon>Fungi</taxon>
        <taxon>Dikarya</taxon>
        <taxon>Ascomycota</taxon>
        <taxon>Pezizomycotina</taxon>
        <taxon>Leotiomycetes</taxon>
        <taxon>Helotiales</taxon>
        <taxon>Ploettnerulaceae</taxon>
        <taxon>Oculimacula</taxon>
    </lineage>
</organism>
<evidence type="ECO:0000313" key="2">
    <source>
        <dbReference type="EMBL" id="KAL2066818.1"/>
    </source>
</evidence>